<keyword evidence="7 11" id="KW-0653">Protein transport</keyword>
<protein>
    <recommendedName>
        <fullName evidence="3 11">Protein-export membrane protein SecG</fullName>
    </recommendedName>
</protein>
<evidence type="ECO:0000256" key="8">
    <source>
        <dbReference type="ARBA" id="ARBA00022989"/>
    </source>
</evidence>
<dbReference type="Pfam" id="PF03840">
    <property type="entry name" value="SecG"/>
    <property type="match status" value="1"/>
</dbReference>
<evidence type="ECO:0000256" key="12">
    <source>
        <dbReference type="SAM" id="MobiDB-lite"/>
    </source>
</evidence>
<gene>
    <name evidence="13" type="primary">secG</name>
    <name evidence="13" type="ORF">RT723_09080</name>
</gene>
<evidence type="ECO:0000256" key="11">
    <source>
        <dbReference type="RuleBase" id="RU365087"/>
    </source>
</evidence>
<evidence type="ECO:0000256" key="1">
    <source>
        <dbReference type="ARBA" id="ARBA00004651"/>
    </source>
</evidence>
<organism evidence="13 14">
    <name type="scientific">Psychrosphaera aquimarina</name>
    <dbReference type="NCBI Taxonomy" id="2044854"/>
    <lineage>
        <taxon>Bacteria</taxon>
        <taxon>Pseudomonadati</taxon>
        <taxon>Pseudomonadota</taxon>
        <taxon>Gammaproteobacteria</taxon>
        <taxon>Alteromonadales</taxon>
        <taxon>Pseudoalteromonadaceae</taxon>
        <taxon>Psychrosphaera</taxon>
    </lineage>
</organism>
<dbReference type="NCBIfam" id="TIGR00810">
    <property type="entry name" value="secG"/>
    <property type="match status" value="1"/>
</dbReference>
<comment type="caution">
    <text evidence="11">Lacks conserved residue(s) required for the propagation of feature annotation.</text>
</comment>
<evidence type="ECO:0000256" key="10">
    <source>
        <dbReference type="ARBA" id="ARBA00023136"/>
    </source>
</evidence>
<dbReference type="EMBL" id="JAWCUA010000007">
    <property type="protein sequence ID" value="MDU0113146.1"/>
    <property type="molecule type" value="Genomic_DNA"/>
</dbReference>
<keyword evidence="9 11" id="KW-0811">Translocation</keyword>
<evidence type="ECO:0000256" key="3">
    <source>
        <dbReference type="ARBA" id="ARBA00017876"/>
    </source>
</evidence>
<feature type="transmembrane region" description="Helical" evidence="11">
    <location>
        <begin position="51"/>
        <end position="70"/>
    </location>
</feature>
<accession>A0ABU3R0E2</accession>
<evidence type="ECO:0000256" key="5">
    <source>
        <dbReference type="ARBA" id="ARBA00022475"/>
    </source>
</evidence>
<feature type="region of interest" description="Disordered" evidence="12">
    <location>
        <begin position="90"/>
        <end position="128"/>
    </location>
</feature>
<dbReference type="InterPro" id="IPR004692">
    <property type="entry name" value="SecG"/>
</dbReference>
<sequence length="128" mass="13271">MYEILIVVYLVVALALIGLVLIQQGKGSDMGASFGAGASATLFGSNGSGNFLTKTTAILATLFFVISIFLGGMTSNTIKAEDDWNDLSVPVETKTTAPETDMPAINNADSDVPVTPAAENKSTDVPVN</sequence>
<keyword evidence="14" id="KW-1185">Reference proteome</keyword>
<evidence type="ECO:0000313" key="14">
    <source>
        <dbReference type="Proteomes" id="UP001257914"/>
    </source>
</evidence>
<name>A0ABU3R0E2_9GAMM</name>
<evidence type="ECO:0000256" key="9">
    <source>
        <dbReference type="ARBA" id="ARBA00023010"/>
    </source>
</evidence>
<comment type="caution">
    <text evidence="13">The sequence shown here is derived from an EMBL/GenBank/DDBJ whole genome shotgun (WGS) entry which is preliminary data.</text>
</comment>
<keyword evidence="6 11" id="KW-0812">Transmembrane</keyword>
<comment type="similarity">
    <text evidence="2 11">Belongs to the SecG family.</text>
</comment>
<keyword evidence="4 11" id="KW-0813">Transport</keyword>
<evidence type="ECO:0000256" key="7">
    <source>
        <dbReference type="ARBA" id="ARBA00022927"/>
    </source>
</evidence>
<proteinExistence type="inferred from homology"/>
<comment type="function">
    <text evidence="11">Involved in protein export. Participates in an early event of protein translocation.</text>
</comment>
<keyword evidence="10 11" id="KW-0472">Membrane</keyword>
<reference evidence="13 14" key="1">
    <citation type="submission" date="2023-10" db="EMBL/GenBank/DDBJ databases">
        <title>Psychrosphaera aquimaarina strain SW33 isolated from seawater.</title>
        <authorList>
            <person name="Bayburt H."/>
            <person name="Kim J.M."/>
            <person name="Choi B.J."/>
            <person name="Jeon C.O."/>
        </authorList>
    </citation>
    <scope>NUCLEOTIDE SEQUENCE [LARGE SCALE GENOMIC DNA]</scope>
    <source>
        <strain evidence="13 14">KCTC 52743</strain>
    </source>
</reference>
<evidence type="ECO:0000256" key="6">
    <source>
        <dbReference type="ARBA" id="ARBA00022692"/>
    </source>
</evidence>
<dbReference type="RefSeq" id="WP_216054328.1">
    <property type="nucleotide sequence ID" value="NZ_JAWCUA010000007.1"/>
</dbReference>
<keyword evidence="8 11" id="KW-1133">Transmembrane helix</keyword>
<evidence type="ECO:0000256" key="2">
    <source>
        <dbReference type="ARBA" id="ARBA00008445"/>
    </source>
</evidence>
<keyword evidence="5 11" id="KW-1003">Cell membrane</keyword>
<dbReference type="PANTHER" id="PTHR34182">
    <property type="entry name" value="PROTEIN-EXPORT MEMBRANE PROTEIN SECG"/>
    <property type="match status" value="1"/>
</dbReference>
<evidence type="ECO:0000256" key="4">
    <source>
        <dbReference type="ARBA" id="ARBA00022448"/>
    </source>
</evidence>
<evidence type="ECO:0000313" key="13">
    <source>
        <dbReference type="EMBL" id="MDU0113146.1"/>
    </source>
</evidence>
<dbReference type="Proteomes" id="UP001257914">
    <property type="component" value="Unassembled WGS sequence"/>
</dbReference>
<comment type="subcellular location">
    <subcellularLocation>
        <location evidence="1 11">Cell membrane</location>
        <topology evidence="1 11">Multi-pass membrane protein</topology>
    </subcellularLocation>
</comment>
<dbReference type="PANTHER" id="PTHR34182:SF1">
    <property type="entry name" value="PROTEIN-EXPORT MEMBRANE PROTEIN SECG"/>
    <property type="match status" value="1"/>
</dbReference>